<keyword evidence="1" id="KW-0812">Transmembrane</keyword>
<dbReference type="AlphaFoldDB" id="M8D3V3"/>
<feature type="transmembrane region" description="Helical" evidence="1">
    <location>
        <begin position="211"/>
        <end position="228"/>
    </location>
</feature>
<organism evidence="3 4">
    <name type="scientific">Brevibacillus borstelensis AK1</name>
    <dbReference type="NCBI Taxonomy" id="1300222"/>
    <lineage>
        <taxon>Bacteria</taxon>
        <taxon>Bacillati</taxon>
        <taxon>Bacillota</taxon>
        <taxon>Bacilli</taxon>
        <taxon>Bacillales</taxon>
        <taxon>Paenibacillaceae</taxon>
        <taxon>Brevibacillus</taxon>
    </lineage>
</organism>
<feature type="transmembrane region" description="Helical" evidence="1">
    <location>
        <begin position="322"/>
        <end position="342"/>
    </location>
</feature>
<dbReference type="PANTHER" id="PTHR30590:SF3">
    <property type="entry name" value="HYPOTHETICAL MEMBRANE SPANNING PROTEIN"/>
    <property type="match status" value="1"/>
</dbReference>
<protein>
    <recommendedName>
        <fullName evidence="2">DUF418 domain-containing protein</fullName>
    </recommendedName>
</protein>
<evidence type="ECO:0000313" key="4">
    <source>
        <dbReference type="Proteomes" id="UP000012081"/>
    </source>
</evidence>
<accession>M8D3V3</accession>
<feature type="transmembrane region" description="Helical" evidence="1">
    <location>
        <begin position="348"/>
        <end position="369"/>
    </location>
</feature>
<feature type="transmembrane region" description="Helical" evidence="1">
    <location>
        <begin position="105"/>
        <end position="134"/>
    </location>
</feature>
<feature type="transmembrane region" description="Helical" evidence="1">
    <location>
        <begin position="67"/>
        <end position="85"/>
    </location>
</feature>
<feature type="transmembrane region" description="Helical" evidence="1">
    <location>
        <begin position="280"/>
        <end position="301"/>
    </location>
</feature>
<dbReference type="EMBL" id="APBN01000011">
    <property type="protein sequence ID" value="EMT50939.1"/>
    <property type="molecule type" value="Genomic_DNA"/>
</dbReference>
<keyword evidence="1" id="KW-1133">Transmembrane helix</keyword>
<dbReference type="InterPro" id="IPR052529">
    <property type="entry name" value="Bact_Transport_Assoc"/>
</dbReference>
<name>M8D3V3_9BACL</name>
<evidence type="ECO:0000313" key="3">
    <source>
        <dbReference type="EMBL" id="EMT50939.1"/>
    </source>
</evidence>
<dbReference type="PATRIC" id="fig|1300222.3.peg.4222"/>
<feature type="transmembrane region" description="Helical" evidence="1">
    <location>
        <begin position="146"/>
        <end position="164"/>
    </location>
</feature>
<feature type="transmembrane region" description="Helical" evidence="1">
    <location>
        <begin position="248"/>
        <end position="268"/>
    </location>
</feature>
<dbReference type="Pfam" id="PF04235">
    <property type="entry name" value="DUF418"/>
    <property type="match status" value="1"/>
</dbReference>
<dbReference type="STRING" id="1300222.I532_20076"/>
<dbReference type="RefSeq" id="WP_003390469.1">
    <property type="nucleotide sequence ID" value="NZ_APBN01000011.1"/>
</dbReference>
<evidence type="ECO:0000256" key="1">
    <source>
        <dbReference type="SAM" id="Phobius"/>
    </source>
</evidence>
<sequence>MQTTPTPLTERINELDVIRGFALFGIFLVNMPGYMQPELFLSMQRIPEHAGAVDLWLRMMLDMLVQTKFYTIFSFLFGAGFYLFMSRLEQKGVPVGSKYFRRLTVLFLFGIVHLLFWFGDILHTYALAGTLLYLFYKRREVVIKRWAIALLALLQIPMGLALLIPDDGHATGAQEEHLARQAVDAYQNGSLGEWLSFRWNYEFPVLFQNEWLMILTVLPLFLFGLYVAKKGVFHQLGQYESAIRRYWVISLLTGFPLAVLIPLVHFGIVPIPGSLEMTRLVLIQWSGLALCVFYLTSILLMMRKEQGSERLAFLAPVGRMALTNYIAQTVLCISTVKLFHLYGSTPLWVGFMLCLLIFPIQVAWSKWWLSRFRYGPLEWVWRSLTYGSVQQLKK</sequence>
<gene>
    <name evidence="3" type="ORF">I532_20076</name>
</gene>
<dbReference type="OrthoDB" id="9807744at2"/>
<dbReference type="InterPro" id="IPR007349">
    <property type="entry name" value="DUF418"/>
</dbReference>
<feature type="domain" description="DUF418" evidence="2">
    <location>
        <begin position="228"/>
        <end position="387"/>
    </location>
</feature>
<proteinExistence type="predicted"/>
<dbReference type="PANTHER" id="PTHR30590">
    <property type="entry name" value="INNER MEMBRANE PROTEIN"/>
    <property type="match status" value="1"/>
</dbReference>
<feature type="transmembrane region" description="Helical" evidence="1">
    <location>
        <begin position="17"/>
        <end position="35"/>
    </location>
</feature>
<evidence type="ECO:0000259" key="2">
    <source>
        <dbReference type="Pfam" id="PF04235"/>
    </source>
</evidence>
<comment type="caution">
    <text evidence="3">The sequence shown here is derived from an EMBL/GenBank/DDBJ whole genome shotgun (WGS) entry which is preliminary data.</text>
</comment>
<keyword evidence="1" id="KW-0472">Membrane</keyword>
<reference evidence="3 4" key="1">
    <citation type="submission" date="2013-03" db="EMBL/GenBank/DDBJ databases">
        <title>Assembly of a new bacterial strain Brevibacillus borstelensis AK1.</title>
        <authorList>
            <person name="Rajan I."/>
            <person name="PoliReddy D."/>
            <person name="Sugumar T."/>
            <person name="Rathinam K."/>
            <person name="Alqarawi S."/>
            <person name="Khalil A.B."/>
            <person name="Sivakumar N."/>
        </authorList>
    </citation>
    <scope>NUCLEOTIDE SEQUENCE [LARGE SCALE GENOMIC DNA]</scope>
    <source>
        <strain evidence="3 4">AK1</strain>
    </source>
</reference>
<keyword evidence="4" id="KW-1185">Reference proteome</keyword>
<dbReference type="Proteomes" id="UP000012081">
    <property type="component" value="Unassembled WGS sequence"/>
</dbReference>